<evidence type="ECO:0000313" key="4">
    <source>
        <dbReference type="Proteomes" id="UP000406081"/>
    </source>
</evidence>
<organism evidence="1 4">
    <name type="scientific">Listeria monocytogenes</name>
    <dbReference type="NCBI Taxonomy" id="1639"/>
    <lineage>
        <taxon>Bacteria</taxon>
        <taxon>Bacillati</taxon>
        <taxon>Bacillota</taxon>
        <taxon>Bacilli</taxon>
        <taxon>Bacillales</taxon>
        <taxon>Listeriaceae</taxon>
        <taxon>Listeria</taxon>
    </lineage>
</organism>
<evidence type="ECO:0000313" key="1">
    <source>
        <dbReference type="EMBL" id="EAG0995561.1"/>
    </source>
</evidence>
<proteinExistence type="predicted"/>
<evidence type="ECO:0000313" key="3">
    <source>
        <dbReference type="Proteomes" id="UP000280270"/>
    </source>
</evidence>
<dbReference type="AlphaFoldDB" id="A0AAN2X0W4"/>
<reference evidence="1 4" key="2">
    <citation type="submission" date="2018-06" db="EMBL/GenBank/DDBJ databases">
        <authorList>
            <consortium name="GenomeTrakr: Next Generation Sequencing Network for Food Pathogen Tracability"/>
        </authorList>
    </citation>
    <scope>NUCLEOTIDE SEQUENCE [LARGE SCALE GENOMIC DNA]</scope>
    <source>
        <strain evidence="1 4">ARS-CC9329</strain>
    </source>
</reference>
<protein>
    <submittedName>
        <fullName evidence="1">Uncharacterized protein</fullName>
    </submittedName>
</protein>
<dbReference type="Proteomes" id="UP000406081">
    <property type="component" value="Unassembled WGS sequence"/>
</dbReference>
<sequence>MNDFLVASAIKKDYRNKSKSFNTSSNKCYASIKYHQFESYMEVEFYIKQIFPLIMNYKKIFNILQKHKESTIVTECLNREFVLRLLLLIMGFKKEVKIENTFCINKKYYHHLIYCYYS</sequence>
<reference evidence="2 3" key="1">
    <citation type="journal article" date="2018" name="BMC Genomics">
        <title>Genes significantly associated with lineage II food isolates of Listeria monocytogenes.</title>
        <authorList>
            <person name="Pirone-Davies C."/>
            <person name="Chen Y."/>
            <person name="Pightling A."/>
            <person name="Ryan G."/>
            <person name="Wang Y."/>
            <person name="Yao K."/>
            <person name="Hoffmann M."/>
            <person name="Allard M.W."/>
        </authorList>
    </citation>
    <scope>NUCLEOTIDE SEQUENCE [LARGE SCALE GENOMIC DNA]</scope>
    <source>
        <strain evidence="2 3">CFSAN028761</strain>
    </source>
</reference>
<dbReference type="RefSeq" id="WP_031665305.1">
    <property type="nucleotide sequence ID" value="NZ_CP011397.1"/>
</dbReference>
<comment type="caution">
    <text evidence="1">The sequence shown here is derived from an EMBL/GenBank/DDBJ whole genome shotgun (WGS) entry which is preliminary data.</text>
</comment>
<dbReference type="EMBL" id="QUQA01000010">
    <property type="protein sequence ID" value="RKC02185.1"/>
    <property type="molecule type" value="Genomic_DNA"/>
</dbReference>
<dbReference type="EMBL" id="AABAIH010000005">
    <property type="protein sequence ID" value="EAG0995561.1"/>
    <property type="molecule type" value="Genomic_DNA"/>
</dbReference>
<accession>A0AAN2X0W4</accession>
<name>A0AAN2X0W4_LISMN</name>
<gene>
    <name evidence="1" type="ORF">A3R20_13225</name>
    <name evidence="2" type="ORF">AE233_02448</name>
</gene>
<evidence type="ECO:0000313" key="2">
    <source>
        <dbReference type="EMBL" id="RKC02185.1"/>
    </source>
</evidence>
<dbReference type="Proteomes" id="UP000280270">
    <property type="component" value="Unassembled WGS sequence"/>
</dbReference>